<dbReference type="SUPFAM" id="SSF55785">
    <property type="entry name" value="PYP-like sensor domain (PAS domain)"/>
    <property type="match status" value="1"/>
</dbReference>
<accession>A0AAW9S2U5</accession>
<evidence type="ECO:0000256" key="3">
    <source>
        <dbReference type="ARBA" id="ARBA00023163"/>
    </source>
</evidence>
<dbReference type="GO" id="GO:0003677">
    <property type="term" value="F:DNA binding"/>
    <property type="evidence" value="ECO:0007669"/>
    <property type="project" value="UniProtKB-KW"/>
</dbReference>
<dbReference type="InterPro" id="IPR000792">
    <property type="entry name" value="Tscrpt_reg_LuxR_C"/>
</dbReference>
<protein>
    <submittedName>
        <fullName evidence="5">LuxR C-terminal-related transcriptional regulator</fullName>
    </submittedName>
</protein>
<proteinExistence type="predicted"/>
<evidence type="ECO:0000313" key="5">
    <source>
        <dbReference type="EMBL" id="MEN7546735.1"/>
    </source>
</evidence>
<keyword evidence="2" id="KW-0238">DNA-binding</keyword>
<evidence type="ECO:0000259" key="4">
    <source>
        <dbReference type="PROSITE" id="PS50043"/>
    </source>
</evidence>
<dbReference type="Pfam" id="PF00196">
    <property type="entry name" value="GerE"/>
    <property type="match status" value="1"/>
</dbReference>
<dbReference type="AlphaFoldDB" id="A0AAW9S2U5"/>
<dbReference type="PANTHER" id="PTHR44688">
    <property type="entry name" value="DNA-BINDING TRANSCRIPTIONAL ACTIVATOR DEVR_DOSR"/>
    <property type="match status" value="1"/>
</dbReference>
<dbReference type="PROSITE" id="PS50043">
    <property type="entry name" value="HTH_LUXR_2"/>
    <property type="match status" value="1"/>
</dbReference>
<gene>
    <name evidence="5" type="ORF">AAG747_02370</name>
</gene>
<keyword evidence="1" id="KW-0805">Transcription regulation</keyword>
<evidence type="ECO:0000256" key="2">
    <source>
        <dbReference type="ARBA" id="ARBA00023125"/>
    </source>
</evidence>
<feature type="domain" description="HTH luxR-type" evidence="4">
    <location>
        <begin position="159"/>
        <end position="224"/>
    </location>
</feature>
<dbReference type="PANTHER" id="PTHR44688:SF16">
    <property type="entry name" value="DNA-BINDING TRANSCRIPTIONAL ACTIVATOR DEVR_DOSR"/>
    <property type="match status" value="1"/>
</dbReference>
<evidence type="ECO:0000313" key="6">
    <source>
        <dbReference type="Proteomes" id="UP001403385"/>
    </source>
</evidence>
<name>A0AAW9S2U5_9BACT</name>
<dbReference type="Gene3D" id="3.30.450.20">
    <property type="entry name" value="PAS domain"/>
    <property type="match status" value="1"/>
</dbReference>
<sequence>METISKNNVLDIIQKLKSELDTFEVDYVSSLKPAINIPAFFMVQDTNGEILYGDFKALESLGYKLEDLDRRGEKIYQENLNTDFQENIAKNFKAVAGGEYETRSYVAEIRHRKGEFHLFNLVSTVHKKDKKGTPKQILTIGTDISAIKVNDNQFKRSMNKALWSLVTKRERQIVQLIMQGFKNNDIAKELGITVRTVETHRKNLAKKLNVGNTAALIKFVNDNRLPL</sequence>
<dbReference type="NCBIfam" id="TIGR00229">
    <property type="entry name" value="sensory_box"/>
    <property type="match status" value="1"/>
</dbReference>
<dbReference type="PROSITE" id="PS00622">
    <property type="entry name" value="HTH_LUXR_1"/>
    <property type="match status" value="1"/>
</dbReference>
<dbReference type="InterPro" id="IPR035965">
    <property type="entry name" value="PAS-like_dom_sf"/>
</dbReference>
<dbReference type="Proteomes" id="UP001403385">
    <property type="component" value="Unassembled WGS sequence"/>
</dbReference>
<dbReference type="InterPro" id="IPR036388">
    <property type="entry name" value="WH-like_DNA-bd_sf"/>
</dbReference>
<organism evidence="5 6">
    <name type="scientific">Rapidithrix thailandica</name>
    <dbReference type="NCBI Taxonomy" id="413964"/>
    <lineage>
        <taxon>Bacteria</taxon>
        <taxon>Pseudomonadati</taxon>
        <taxon>Bacteroidota</taxon>
        <taxon>Cytophagia</taxon>
        <taxon>Cytophagales</taxon>
        <taxon>Flammeovirgaceae</taxon>
        <taxon>Rapidithrix</taxon>
    </lineage>
</organism>
<dbReference type="GO" id="GO:0006355">
    <property type="term" value="P:regulation of DNA-templated transcription"/>
    <property type="evidence" value="ECO:0007669"/>
    <property type="project" value="InterPro"/>
</dbReference>
<keyword evidence="6" id="KW-1185">Reference proteome</keyword>
<evidence type="ECO:0000256" key="1">
    <source>
        <dbReference type="ARBA" id="ARBA00023015"/>
    </source>
</evidence>
<dbReference type="InterPro" id="IPR000014">
    <property type="entry name" value="PAS"/>
</dbReference>
<dbReference type="EMBL" id="JBDKWZ010000001">
    <property type="protein sequence ID" value="MEN7546735.1"/>
    <property type="molecule type" value="Genomic_DNA"/>
</dbReference>
<dbReference type="PRINTS" id="PR00038">
    <property type="entry name" value="HTHLUXR"/>
</dbReference>
<dbReference type="Gene3D" id="1.10.10.10">
    <property type="entry name" value="Winged helix-like DNA-binding domain superfamily/Winged helix DNA-binding domain"/>
    <property type="match status" value="1"/>
</dbReference>
<keyword evidence="3" id="KW-0804">Transcription</keyword>
<dbReference type="SMART" id="SM00421">
    <property type="entry name" value="HTH_LUXR"/>
    <property type="match status" value="1"/>
</dbReference>
<comment type="caution">
    <text evidence="5">The sequence shown here is derived from an EMBL/GenBank/DDBJ whole genome shotgun (WGS) entry which is preliminary data.</text>
</comment>
<dbReference type="InterPro" id="IPR016032">
    <property type="entry name" value="Sig_transdc_resp-reg_C-effctor"/>
</dbReference>
<reference evidence="5 6" key="1">
    <citation type="submission" date="2024-04" db="EMBL/GenBank/DDBJ databases">
        <title>Novel genus in family Flammeovirgaceae.</title>
        <authorList>
            <person name="Nguyen T.H."/>
            <person name="Vuong T.Q."/>
            <person name="Le H."/>
            <person name="Kim S.-G."/>
        </authorList>
    </citation>
    <scope>NUCLEOTIDE SEQUENCE [LARGE SCALE GENOMIC DNA]</scope>
    <source>
        <strain evidence="5 6">JCM 23209</strain>
    </source>
</reference>
<dbReference type="SUPFAM" id="SSF46894">
    <property type="entry name" value="C-terminal effector domain of the bipartite response regulators"/>
    <property type="match status" value="1"/>
</dbReference>
<dbReference type="RefSeq" id="WP_346819517.1">
    <property type="nucleotide sequence ID" value="NZ_JBDKWZ010000001.1"/>
</dbReference>
<dbReference type="CDD" id="cd06170">
    <property type="entry name" value="LuxR_C_like"/>
    <property type="match status" value="1"/>
</dbReference>